<evidence type="ECO:0000259" key="2">
    <source>
        <dbReference type="Pfam" id="PF12697"/>
    </source>
</evidence>
<dbReference type="InterPro" id="IPR000639">
    <property type="entry name" value="Epox_hydrolase-like"/>
</dbReference>
<evidence type="ECO:0000256" key="1">
    <source>
        <dbReference type="SAM" id="MobiDB-lite"/>
    </source>
</evidence>
<dbReference type="EMBL" id="QHKI01000054">
    <property type="protein sequence ID" value="RSM73664.1"/>
    <property type="molecule type" value="Genomic_DNA"/>
</dbReference>
<dbReference type="RefSeq" id="WP_125728138.1">
    <property type="nucleotide sequence ID" value="NZ_QHKI01000054.1"/>
</dbReference>
<protein>
    <submittedName>
        <fullName evidence="3">Alpha/beta hydrolase</fullName>
    </submittedName>
</protein>
<proteinExistence type="predicted"/>
<dbReference type="PANTHER" id="PTHR43194">
    <property type="entry name" value="HYDROLASE ALPHA/BETA FOLD FAMILY"/>
    <property type="match status" value="1"/>
</dbReference>
<dbReference type="Gene3D" id="3.40.50.1820">
    <property type="entry name" value="alpha/beta hydrolase"/>
    <property type="match status" value="1"/>
</dbReference>
<sequence length="325" mass="34225">MAVRGRPRARAEHWYRRLLIARTQRSSAASTDGGSAGTSTAGGRYPHRRAGKGTMSGTQFLERPGGKLAYSVTGAGPLVVCSPGVGDLRSTFTDLTRLLLAGGLRVATVELRGHGESSTDWPSYTENDVADDLLALSKELDDRPAVLLGSDYSGRAAVIAAAKAPDAVAGIVLSRAFVKDPPYNPTKRAMTSLAALPGVGQTLWMSHWPTLFATKPANFEQRRHELAASLAEPGRFEPVREMFKSDHAAEQALPDAGCPALVVVGDRDPDCPDPAADAAATAGRLGGPATVLVVPDAGHYPHAEDPERVALAVVAFVRDSCQLAE</sequence>
<dbReference type="Pfam" id="PF12697">
    <property type="entry name" value="Abhydrolase_6"/>
    <property type="match status" value="1"/>
</dbReference>
<evidence type="ECO:0000313" key="4">
    <source>
        <dbReference type="Proteomes" id="UP000287547"/>
    </source>
</evidence>
<evidence type="ECO:0000313" key="3">
    <source>
        <dbReference type="EMBL" id="RSM73664.1"/>
    </source>
</evidence>
<gene>
    <name evidence="3" type="ORF">DMH04_40915</name>
</gene>
<accession>A0A428YV65</accession>
<feature type="domain" description="AB hydrolase-1" evidence="2">
    <location>
        <begin position="79"/>
        <end position="310"/>
    </location>
</feature>
<keyword evidence="3" id="KW-0378">Hydrolase</keyword>
<name>A0A428YV65_KIBAR</name>
<dbReference type="InterPro" id="IPR050228">
    <property type="entry name" value="Carboxylesterase_BioH"/>
</dbReference>
<comment type="caution">
    <text evidence="3">The sequence shown here is derived from an EMBL/GenBank/DDBJ whole genome shotgun (WGS) entry which is preliminary data.</text>
</comment>
<dbReference type="InterPro" id="IPR000073">
    <property type="entry name" value="AB_hydrolase_1"/>
</dbReference>
<dbReference type="OrthoDB" id="3771266at2"/>
<feature type="compositionally biased region" description="Low complexity" evidence="1">
    <location>
        <begin position="26"/>
        <end position="43"/>
    </location>
</feature>
<dbReference type="Proteomes" id="UP000287547">
    <property type="component" value="Unassembled WGS sequence"/>
</dbReference>
<dbReference type="PRINTS" id="PR00412">
    <property type="entry name" value="EPOXHYDRLASE"/>
</dbReference>
<dbReference type="SUPFAM" id="SSF53474">
    <property type="entry name" value="alpha/beta-Hydrolases"/>
    <property type="match status" value="1"/>
</dbReference>
<dbReference type="PANTHER" id="PTHR43194:SF2">
    <property type="entry name" value="PEROXISOMAL MEMBRANE PROTEIN LPX1"/>
    <property type="match status" value="1"/>
</dbReference>
<reference evidence="3 4" key="1">
    <citation type="submission" date="2018-05" db="EMBL/GenBank/DDBJ databases">
        <title>Evolution of GPA BGCs.</title>
        <authorList>
            <person name="Waglechner N."/>
            <person name="Wright G.D."/>
        </authorList>
    </citation>
    <scope>NUCLEOTIDE SEQUENCE [LARGE SCALE GENOMIC DNA]</scope>
    <source>
        <strain evidence="3 4">A82846</strain>
    </source>
</reference>
<dbReference type="AlphaFoldDB" id="A0A428YV65"/>
<dbReference type="GO" id="GO:0016787">
    <property type="term" value="F:hydrolase activity"/>
    <property type="evidence" value="ECO:0007669"/>
    <property type="project" value="UniProtKB-KW"/>
</dbReference>
<feature type="region of interest" description="Disordered" evidence="1">
    <location>
        <begin position="25"/>
        <end position="59"/>
    </location>
</feature>
<dbReference type="InterPro" id="IPR029058">
    <property type="entry name" value="AB_hydrolase_fold"/>
</dbReference>
<organism evidence="3 4">
    <name type="scientific">Kibdelosporangium aridum</name>
    <dbReference type="NCBI Taxonomy" id="2030"/>
    <lineage>
        <taxon>Bacteria</taxon>
        <taxon>Bacillati</taxon>
        <taxon>Actinomycetota</taxon>
        <taxon>Actinomycetes</taxon>
        <taxon>Pseudonocardiales</taxon>
        <taxon>Pseudonocardiaceae</taxon>
        <taxon>Kibdelosporangium</taxon>
    </lineage>
</organism>